<evidence type="ECO:0000256" key="1">
    <source>
        <dbReference type="SAM" id="Phobius"/>
    </source>
</evidence>
<feature type="transmembrane region" description="Helical" evidence="1">
    <location>
        <begin position="40"/>
        <end position="59"/>
    </location>
</feature>
<dbReference type="AlphaFoldDB" id="A0A0J6FXS0"/>
<evidence type="ECO:0000313" key="3">
    <source>
        <dbReference type="Proteomes" id="UP000035996"/>
    </source>
</evidence>
<feature type="transmembrane region" description="Helical" evidence="1">
    <location>
        <begin position="186"/>
        <end position="206"/>
    </location>
</feature>
<feature type="transmembrane region" description="Helical" evidence="1">
    <location>
        <begin position="12"/>
        <end position="34"/>
    </location>
</feature>
<feature type="transmembrane region" description="Helical" evidence="1">
    <location>
        <begin position="90"/>
        <end position="110"/>
    </location>
</feature>
<reference evidence="2" key="1">
    <citation type="submission" date="2015-06" db="EMBL/GenBank/DDBJ databases">
        <authorList>
            <person name="Liu B."/>
            <person name="Wang J."/>
            <person name="Zhu Y."/>
            <person name="Liu G."/>
            <person name="Chen Q."/>
            <person name="Zheng C."/>
            <person name="Che J."/>
            <person name="Ge C."/>
            <person name="Shi H."/>
            <person name="Pan Z."/>
            <person name="Liu X."/>
        </authorList>
    </citation>
    <scope>NUCLEOTIDE SEQUENCE [LARGE SCALE GENOMIC DNA]</scope>
    <source>
        <strain evidence="2">DSM 16346</strain>
    </source>
</reference>
<comment type="caution">
    <text evidence="2">The sequence shown here is derived from an EMBL/GenBank/DDBJ whole genome shotgun (WGS) entry which is preliminary data.</text>
</comment>
<gene>
    <name evidence="2" type="ORF">AB986_07820</name>
</gene>
<feature type="transmembrane region" description="Helical" evidence="1">
    <location>
        <begin position="130"/>
        <end position="154"/>
    </location>
</feature>
<evidence type="ECO:0000313" key="2">
    <source>
        <dbReference type="EMBL" id="KMM39127.1"/>
    </source>
</evidence>
<dbReference type="Proteomes" id="UP000035996">
    <property type="component" value="Unassembled WGS sequence"/>
</dbReference>
<accession>A0A0J6FXS0</accession>
<keyword evidence="1" id="KW-0472">Membrane</keyword>
<keyword evidence="1" id="KW-0812">Transmembrane</keyword>
<keyword evidence="1" id="KW-1133">Transmembrane helix</keyword>
<dbReference type="EMBL" id="LELK01000001">
    <property type="protein sequence ID" value="KMM39127.1"/>
    <property type="molecule type" value="Genomic_DNA"/>
</dbReference>
<protein>
    <submittedName>
        <fullName evidence="2">Uncharacterized protein</fullName>
    </submittedName>
</protein>
<proteinExistence type="predicted"/>
<sequence>MSELVKNEVKKIKFSLLKLTILFVVLMITVPYLSNIGVNWAIYLFLSLYILPAQNAVLITKVPNAQALIIWKDKLANGSELIYAKFFAKLVHYLITAVLIIIGLLVTFSISPESKSYLDKTIPFLYQIHYFLVIFLNLLFYAPAAFLASLYALHKGLNEKWVNLLFILIVGVVTLISVFLTYTLPVLLLVITLSLVIASLLLKKLLHQTESV</sequence>
<dbReference type="RefSeq" id="WP_048310297.1">
    <property type="nucleotide sequence ID" value="NZ_CP119526.1"/>
</dbReference>
<keyword evidence="3" id="KW-1185">Reference proteome</keyword>
<dbReference type="OrthoDB" id="9922330at2"/>
<name>A0A0J6FXS0_9BACL</name>
<feature type="transmembrane region" description="Helical" evidence="1">
    <location>
        <begin position="161"/>
        <end position="180"/>
    </location>
</feature>
<organism evidence="2 3">
    <name type="scientific">Guptibacillus hwajinpoensis</name>
    <dbReference type="NCBI Taxonomy" id="208199"/>
    <lineage>
        <taxon>Bacteria</taxon>
        <taxon>Bacillati</taxon>
        <taxon>Bacillota</taxon>
        <taxon>Bacilli</taxon>
        <taxon>Bacillales</taxon>
        <taxon>Guptibacillaceae</taxon>
        <taxon>Guptibacillus</taxon>
    </lineage>
</organism>